<gene>
    <name evidence="6" type="ORF">CSUI_002891</name>
</gene>
<dbReference type="Pfam" id="PF04153">
    <property type="entry name" value="NOT2_3_5_C"/>
    <property type="match status" value="1"/>
</dbReference>
<reference evidence="6 7" key="1">
    <citation type="journal article" date="2017" name="Int. J. Parasitol.">
        <title>The genome of the protozoan parasite Cystoisospora suis and a reverse vaccinology approach to identify vaccine candidates.</title>
        <authorList>
            <person name="Palmieri N."/>
            <person name="Shrestha A."/>
            <person name="Ruttkowski B."/>
            <person name="Beck T."/>
            <person name="Vogl C."/>
            <person name="Tomley F."/>
            <person name="Blake D.P."/>
            <person name="Joachim A."/>
        </authorList>
    </citation>
    <scope>NUCLEOTIDE SEQUENCE [LARGE SCALE GENOMIC DNA]</scope>
    <source>
        <strain evidence="6 7">Wien I</strain>
    </source>
</reference>
<proteinExistence type="inferred from homology"/>
<keyword evidence="7" id="KW-1185">Reference proteome</keyword>
<feature type="compositionally biased region" description="Low complexity" evidence="4">
    <location>
        <begin position="454"/>
        <end position="463"/>
    </location>
</feature>
<feature type="compositionally biased region" description="Gly residues" evidence="4">
    <location>
        <begin position="309"/>
        <end position="326"/>
    </location>
</feature>
<feature type="region of interest" description="Disordered" evidence="4">
    <location>
        <begin position="454"/>
        <end position="529"/>
    </location>
</feature>
<dbReference type="VEuPathDB" id="ToxoDB:CSUI_002891"/>
<feature type="compositionally biased region" description="Low complexity" evidence="4">
    <location>
        <begin position="488"/>
        <end position="503"/>
    </location>
</feature>
<evidence type="ECO:0000256" key="2">
    <source>
        <dbReference type="ARBA" id="ARBA00023015"/>
    </source>
</evidence>
<dbReference type="GO" id="GO:0006355">
    <property type="term" value="P:regulation of DNA-templated transcription"/>
    <property type="evidence" value="ECO:0007669"/>
    <property type="project" value="InterPro"/>
</dbReference>
<evidence type="ECO:0000256" key="4">
    <source>
        <dbReference type="SAM" id="MobiDB-lite"/>
    </source>
</evidence>
<dbReference type="InterPro" id="IPR038635">
    <property type="entry name" value="CCR4-NOT_su2/3/5_C_sf"/>
</dbReference>
<organism evidence="6 7">
    <name type="scientific">Cystoisospora suis</name>
    <dbReference type="NCBI Taxonomy" id="483139"/>
    <lineage>
        <taxon>Eukaryota</taxon>
        <taxon>Sar</taxon>
        <taxon>Alveolata</taxon>
        <taxon>Apicomplexa</taxon>
        <taxon>Conoidasida</taxon>
        <taxon>Coccidia</taxon>
        <taxon>Eucoccidiorida</taxon>
        <taxon>Eimeriorina</taxon>
        <taxon>Sarcocystidae</taxon>
        <taxon>Cystoisospora</taxon>
    </lineage>
</organism>
<feature type="compositionally biased region" description="Low complexity" evidence="4">
    <location>
        <begin position="327"/>
        <end position="345"/>
    </location>
</feature>
<keyword evidence="3" id="KW-0804">Transcription</keyword>
<dbReference type="EMBL" id="MIGC01001229">
    <property type="protein sequence ID" value="PHJ23261.1"/>
    <property type="molecule type" value="Genomic_DNA"/>
</dbReference>
<dbReference type="GO" id="GO:0030015">
    <property type="term" value="C:CCR4-NOT core complex"/>
    <property type="evidence" value="ECO:0007669"/>
    <property type="project" value="InterPro"/>
</dbReference>
<feature type="compositionally biased region" description="Low complexity" evidence="4">
    <location>
        <begin position="1"/>
        <end position="12"/>
    </location>
</feature>
<dbReference type="InterPro" id="IPR040168">
    <property type="entry name" value="Not2/3/5"/>
</dbReference>
<dbReference type="InterPro" id="IPR007282">
    <property type="entry name" value="NOT2/3/5_C"/>
</dbReference>
<comment type="similarity">
    <text evidence="1">Belongs to the CNOT2/3/5 family.</text>
</comment>
<dbReference type="AlphaFoldDB" id="A0A2C6KGU9"/>
<dbReference type="Gene3D" id="2.30.30.1020">
    <property type="entry name" value="CCR4-NOT complex subunit 2/3/5, C-terminal domain"/>
    <property type="match status" value="1"/>
</dbReference>
<evidence type="ECO:0000256" key="1">
    <source>
        <dbReference type="ARBA" id="ARBA00007682"/>
    </source>
</evidence>
<feature type="compositionally biased region" description="Polar residues" evidence="4">
    <location>
        <begin position="45"/>
        <end position="57"/>
    </location>
</feature>
<feature type="region of interest" description="Disordered" evidence="4">
    <location>
        <begin position="289"/>
        <end position="386"/>
    </location>
</feature>
<comment type="caution">
    <text evidence="6">The sequence shown here is derived from an EMBL/GenBank/DDBJ whole genome shotgun (WGS) entry which is preliminary data.</text>
</comment>
<evidence type="ECO:0000313" key="7">
    <source>
        <dbReference type="Proteomes" id="UP000221165"/>
    </source>
</evidence>
<dbReference type="GeneID" id="94426301"/>
<evidence type="ECO:0000259" key="5">
    <source>
        <dbReference type="Pfam" id="PF04153"/>
    </source>
</evidence>
<dbReference type="Proteomes" id="UP000221165">
    <property type="component" value="Unassembled WGS sequence"/>
</dbReference>
<evidence type="ECO:0000313" key="6">
    <source>
        <dbReference type="EMBL" id="PHJ23261.1"/>
    </source>
</evidence>
<accession>A0A2C6KGU9</accession>
<sequence>MDTKNTTSSSGSSGSGGGGVPAAAPPSSSSTSHQGGKPTDVGLRNGTNSTASLQASQPSPPHHHKLTGSNARSSSDERSCPQKGGRHSMEEMALPGSGGASGGSSACLSSDGALGVGGGGNGGLPSSKDAWSCLRRKMCLEEMLYETSQRAKVYNRNHYGLLGILKVIRMTDPDLNVLALGTDLTSLGLNLNSTECLFSSFGSPWSDCPAARDVESLLPSCYLPPIPPAFKLSHLEKFNEHTLFYMFYCCPRFLLQGCAAAELYNRHWQYHKTWKKWFFCEGPYNRRSPASSQQDGTAGHPETSASDGVAGGAGDTSTGGGGGWGSGSSLQRSSTGSNTASASSSRGGGSDKREHTTTTTAQVNGEVEPARNTAAGGENTADSNLPKWTFFEPSAWERREFRGVLNTQFFLKADEVRQSVEEGVKQVRAQQQLQQQQLQQLQQQHQQQVSVQHQVSQQQVQQHAVPQNGPKMQHAPQQPHHHHQIGLSSSGHSNPNPPGSAGSTGVGVHAWMDQHGSSGGGGAGIAGGR</sequence>
<feature type="compositionally biased region" description="Gly residues" evidence="4">
    <location>
        <begin position="517"/>
        <end position="529"/>
    </location>
</feature>
<feature type="compositionally biased region" description="Low complexity" evidence="4">
    <location>
        <begin position="21"/>
        <end position="32"/>
    </location>
</feature>
<feature type="region of interest" description="Disordered" evidence="4">
    <location>
        <begin position="1"/>
        <end position="105"/>
    </location>
</feature>
<feature type="domain" description="NOT2/NOT3/NOT5 C-terminal" evidence="5">
    <location>
        <begin position="199"/>
        <end position="281"/>
    </location>
</feature>
<keyword evidence="2" id="KW-0805">Transcription regulation</keyword>
<protein>
    <submittedName>
        <fullName evidence="6">Not2 not3 not5 family protein</fullName>
    </submittedName>
</protein>
<dbReference type="RefSeq" id="XP_067924937.1">
    <property type="nucleotide sequence ID" value="XM_068063090.1"/>
</dbReference>
<evidence type="ECO:0000256" key="3">
    <source>
        <dbReference type="ARBA" id="ARBA00023163"/>
    </source>
</evidence>
<dbReference type="PANTHER" id="PTHR23326">
    <property type="entry name" value="CCR4 NOT-RELATED"/>
    <property type="match status" value="1"/>
</dbReference>
<dbReference type="OrthoDB" id="25391at2759"/>
<name>A0A2C6KGU9_9APIC</name>